<evidence type="ECO:0000313" key="2">
    <source>
        <dbReference type="EMBL" id="KAJ9550269.1"/>
    </source>
</evidence>
<dbReference type="InterPro" id="IPR055081">
    <property type="entry name" value="NLP1-9_GAF"/>
</dbReference>
<comment type="caution">
    <text evidence="2">The sequence shown here is derived from an EMBL/GenBank/DDBJ whole genome shotgun (WGS) entry which is preliminary data.</text>
</comment>
<protein>
    <recommendedName>
        <fullName evidence="1">NLP1-9 GAF domain-containing protein</fullName>
    </recommendedName>
</protein>
<sequence>MEDHLASFMPQTTTMFGSIKESALGFIAMDQTSYDLSFSNPSDSSSSYLNSSETYLNPNLSQRCFDDEIDVKPLGASLLDYPLMNTFFDNQTPVKRLIQVIEYLKECIRDVDILIQLWVPVPREGECVLTTEHQPFILNSQTNGLFDYREISRSNHFATDEDSEAFFGLPSLVFLKKYPMCSPGFQFLEKEDDPRIAIGQQLNLGRSLHLPVFDLGSGTCLGIIEIVTTSQNVNYLDALDNVRKALEAFDLRSSEFLIHPKLEDCNGSYQVVLAEIREVLKSVCETHCLPLAQTWSLCAQQGRGGCEQQSATCISVISSASYVLDPNVSGFHEACCERHLLQGEGIAGKAWAQTNHALLLT</sequence>
<dbReference type="PANTHER" id="PTHR32002:SF46">
    <property type="entry name" value="PROTEIN NLP2"/>
    <property type="match status" value="1"/>
</dbReference>
<organism evidence="2 3">
    <name type="scientific">Centaurea solstitialis</name>
    <name type="common">yellow star-thistle</name>
    <dbReference type="NCBI Taxonomy" id="347529"/>
    <lineage>
        <taxon>Eukaryota</taxon>
        <taxon>Viridiplantae</taxon>
        <taxon>Streptophyta</taxon>
        <taxon>Embryophyta</taxon>
        <taxon>Tracheophyta</taxon>
        <taxon>Spermatophyta</taxon>
        <taxon>Magnoliopsida</taxon>
        <taxon>eudicotyledons</taxon>
        <taxon>Gunneridae</taxon>
        <taxon>Pentapetalae</taxon>
        <taxon>asterids</taxon>
        <taxon>campanulids</taxon>
        <taxon>Asterales</taxon>
        <taxon>Asteraceae</taxon>
        <taxon>Carduoideae</taxon>
        <taxon>Cardueae</taxon>
        <taxon>Centaureinae</taxon>
        <taxon>Centaurea</taxon>
    </lineage>
</organism>
<dbReference type="GO" id="GO:0003700">
    <property type="term" value="F:DNA-binding transcription factor activity"/>
    <property type="evidence" value="ECO:0007669"/>
    <property type="project" value="InterPro"/>
</dbReference>
<dbReference type="PANTHER" id="PTHR32002">
    <property type="entry name" value="PROTEIN NLP8"/>
    <property type="match status" value="1"/>
</dbReference>
<evidence type="ECO:0000259" key="1">
    <source>
        <dbReference type="Pfam" id="PF22922"/>
    </source>
</evidence>
<dbReference type="Proteomes" id="UP001172457">
    <property type="component" value="Chromosome 4"/>
</dbReference>
<gene>
    <name evidence="2" type="ORF">OSB04_014314</name>
</gene>
<evidence type="ECO:0000313" key="3">
    <source>
        <dbReference type="Proteomes" id="UP001172457"/>
    </source>
</evidence>
<keyword evidence="3" id="KW-1185">Reference proteome</keyword>
<dbReference type="AlphaFoldDB" id="A0AA38SYG7"/>
<dbReference type="EMBL" id="JARYMX010000004">
    <property type="protein sequence ID" value="KAJ9550269.1"/>
    <property type="molecule type" value="Genomic_DNA"/>
</dbReference>
<dbReference type="Pfam" id="PF22922">
    <property type="entry name" value="GAF_NLP"/>
    <property type="match status" value="1"/>
</dbReference>
<accession>A0AA38SYG7</accession>
<reference evidence="2" key="1">
    <citation type="submission" date="2023-03" db="EMBL/GenBank/DDBJ databases">
        <title>Chromosome-scale reference genome and RAD-based genetic map of yellow starthistle (Centaurea solstitialis) reveal putative structural variation and QTLs associated with invader traits.</title>
        <authorList>
            <person name="Reatini B."/>
            <person name="Cang F.A."/>
            <person name="Jiang Q."/>
            <person name="Mckibben M.T.W."/>
            <person name="Barker M.S."/>
            <person name="Rieseberg L.H."/>
            <person name="Dlugosch K.M."/>
        </authorList>
    </citation>
    <scope>NUCLEOTIDE SEQUENCE</scope>
    <source>
        <strain evidence="2">CAN-66</strain>
        <tissue evidence="2">Leaf</tissue>
    </source>
</reference>
<feature type="domain" description="NLP1-9 GAF" evidence="1">
    <location>
        <begin position="264"/>
        <end position="355"/>
    </location>
</feature>
<proteinExistence type="predicted"/>
<dbReference type="InterPro" id="IPR045012">
    <property type="entry name" value="NLP"/>
</dbReference>
<name>A0AA38SYG7_9ASTR</name>